<dbReference type="Gene3D" id="1.10.260.40">
    <property type="entry name" value="lambda repressor-like DNA-binding domains"/>
    <property type="match status" value="1"/>
</dbReference>
<gene>
    <name evidence="3" type="ordered locus">c1547</name>
</gene>
<dbReference type="Pfam" id="PF01381">
    <property type="entry name" value="HTH_3"/>
    <property type="match status" value="1"/>
</dbReference>
<evidence type="ECO:0000259" key="2">
    <source>
        <dbReference type="PROSITE" id="PS50943"/>
    </source>
</evidence>
<feature type="transmembrane region" description="Helical" evidence="1">
    <location>
        <begin position="5"/>
        <end position="22"/>
    </location>
</feature>
<dbReference type="EMBL" id="AE014075">
    <property type="protein sequence ID" value="AAN80016.1"/>
    <property type="molecule type" value="Genomic_DNA"/>
</dbReference>
<keyword evidence="1" id="KW-0812">Transmembrane</keyword>
<dbReference type="PROSITE" id="PS50943">
    <property type="entry name" value="HTH_CROC1"/>
    <property type="match status" value="1"/>
</dbReference>
<keyword evidence="1" id="KW-1133">Transmembrane helix</keyword>
<feature type="domain" description="HTH cro/C1-type" evidence="2">
    <location>
        <begin position="59"/>
        <end position="118"/>
    </location>
</feature>
<dbReference type="Proteomes" id="UP000001410">
    <property type="component" value="Chromosome"/>
</dbReference>
<evidence type="ECO:0000313" key="4">
    <source>
        <dbReference type="Proteomes" id="UP000001410"/>
    </source>
</evidence>
<dbReference type="eggNOG" id="COG1476">
    <property type="taxonomic scope" value="Bacteria"/>
</dbReference>
<evidence type="ECO:0000313" key="3">
    <source>
        <dbReference type="EMBL" id="AAN80016.1"/>
    </source>
</evidence>
<dbReference type="SMART" id="SM00530">
    <property type="entry name" value="HTH_XRE"/>
    <property type="match status" value="1"/>
</dbReference>
<dbReference type="InterPro" id="IPR001387">
    <property type="entry name" value="Cro/C1-type_HTH"/>
</dbReference>
<keyword evidence="4" id="KW-1185">Reference proteome</keyword>
<dbReference type="KEGG" id="ecc:c1547"/>
<dbReference type="CDD" id="cd00093">
    <property type="entry name" value="HTH_XRE"/>
    <property type="match status" value="1"/>
</dbReference>
<evidence type="ECO:0000256" key="1">
    <source>
        <dbReference type="SAM" id="Phobius"/>
    </source>
</evidence>
<dbReference type="GO" id="GO:0003677">
    <property type="term" value="F:DNA binding"/>
    <property type="evidence" value="ECO:0007669"/>
    <property type="project" value="InterPro"/>
</dbReference>
<organism evidence="3 4">
    <name type="scientific">Escherichia coli O6:H1 (strain CFT073 / ATCC 700928 / UPEC)</name>
    <dbReference type="NCBI Taxonomy" id="199310"/>
    <lineage>
        <taxon>Bacteria</taxon>
        <taxon>Pseudomonadati</taxon>
        <taxon>Pseudomonadota</taxon>
        <taxon>Gammaproteobacteria</taxon>
        <taxon>Enterobacterales</taxon>
        <taxon>Enterobacteriaceae</taxon>
        <taxon>Escherichia</taxon>
    </lineage>
</organism>
<sequence length="126" mass="14310">MPSSFILDLASSYHFIFMSLLLRSVLEPSMHNVYFYLYSQSTYCIFFIRVYYGGHMSNLRKYRESLNISQTTLAKAVGCTQGAIGHWESGRRFPDLKTCRALVACLNKLGAKVSLDDVFPPEHKAA</sequence>
<dbReference type="SUPFAM" id="SSF47413">
    <property type="entry name" value="lambda repressor-like DNA-binding domains"/>
    <property type="match status" value="1"/>
</dbReference>
<proteinExistence type="predicted"/>
<name>A0A0H2V6T9_ECOL6</name>
<accession>A0A0H2V6T9</accession>
<reference evidence="3 4" key="1">
    <citation type="journal article" date="2002" name="Proc. Natl. Acad. Sci. U.S.A.">
        <title>Extensive mosaic structure revealed by the complete genome sequence of uropathogenic Escherichia coli.</title>
        <authorList>
            <person name="Welch R.A."/>
            <person name="Burland V."/>
            <person name="Plunkett G.III."/>
            <person name="Redford P."/>
            <person name="Roesch P."/>
            <person name="Rasko D."/>
            <person name="Buckles E.L."/>
            <person name="Liou S.R."/>
            <person name="Boutin A."/>
            <person name="Hackett J."/>
            <person name="Stroud D."/>
            <person name="Mayhew G.F."/>
            <person name="Rose D.J."/>
            <person name="Zhou S."/>
            <person name="Schwartz D.C."/>
            <person name="Perna N.T."/>
            <person name="Mobley H.L."/>
            <person name="Donnenberg M.S."/>
            <person name="Blattner F.R."/>
        </authorList>
    </citation>
    <scope>NUCLEOTIDE SEQUENCE [LARGE SCALE GENOMIC DNA]</scope>
    <source>
        <strain evidence="4">CFT073 / ATCC 700928 / UPEC</strain>
    </source>
</reference>
<dbReference type="AlphaFoldDB" id="A0A0H2V6T9"/>
<dbReference type="STRING" id="199310.c1547"/>
<protein>
    <recommendedName>
        <fullName evidence="2">HTH cro/C1-type domain-containing protein</fullName>
    </recommendedName>
</protein>
<feature type="transmembrane region" description="Helical" evidence="1">
    <location>
        <begin position="34"/>
        <end position="52"/>
    </location>
</feature>
<dbReference type="InterPro" id="IPR010982">
    <property type="entry name" value="Lambda_DNA-bd_dom_sf"/>
</dbReference>
<dbReference type="HOGENOM" id="CLU_066192_58_0_6"/>
<keyword evidence="1" id="KW-0472">Membrane</keyword>